<comment type="caution">
    <text evidence="2">The sequence shown here is derived from an EMBL/GenBank/DDBJ whole genome shotgun (WGS) entry which is preliminary data.</text>
</comment>
<organism evidence="2 3">
    <name type="scientific">Apiosordaria backusii</name>
    <dbReference type="NCBI Taxonomy" id="314023"/>
    <lineage>
        <taxon>Eukaryota</taxon>
        <taxon>Fungi</taxon>
        <taxon>Dikarya</taxon>
        <taxon>Ascomycota</taxon>
        <taxon>Pezizomycotina</taxon>
        <taxon>Sordariomycetes</taxon>
        <taxon>Sordariomycetidae</taxon>
        <taxon>Sordariales</taxon>
        <taxon>Lasiosphaeriaceae</taxon>
        <taxon>Apiosordaria</taxon>
    </lineage>
</organism>
<evidence type="ECO:0000259" key="1">
    <source>
        <dbReference type="Pfam" id="PF06985"/>
    </source>
</evidence>
<dbReference type="EMBL" id="JAUKTV010000012">
    <property type="protein sequence ID" value="KAK0721281.1"/>
    <property type="molecule type" value="Genomic_DNA"/>
</dbReference>
<feature type="non-terminal residue" evidence="2">
    <location>
        <position position="1"/>
    </location>
</feature>
<dbReference type="Proteomes" id="UP001172159">
    <property type="component" value="Unassembled WGS sequence"/>
</dbReference>
<proteinExistence type="predicted"/>
<evidence type="ECO:0000313" key="2">
    <source>
        <dbReference type="EMBL" id="KAK0721281.1"/>
    </source>
</evidence>
<dbReference type="PANTHER" id="PTHR24148">
    <property type="entry name" value="ANKYRIN REPEAT DOMAIN-CONTAINING PROTEIN 39 HOMOLOG-RELATED"/>
    <property type="match status" value="1"/>
</dbReference>
<dbReference type="InterPro" id="IPR010730">
    <property type="entry name" value="HET"/>
</dbReference>
<dbReference type="InterPro" id="IPR052895">
    <property type="entry name" value="HetReg/Transcr_Mod"/>
</dbReference>
<dbReference type="PANTHER" id="PTHR24148:SF64">
    <property type="entry name" value="HETEROKARYON INCOMPATIBILITY DOMAIN-CONTAINING PROTEIN"/>
    <property type="match status" value="1"/>
</dbReference>
<feature type="non-terminal residue" evidence="2">
    <location>
        <position position="293"/>
    </location>
</feature>
<feature type="domain" description="Heterokaryon incompatibility" evidence="1">
    <location>
        <begin position="55"/>
        <end position="153"/>
    </location>
</feature>
<evidence type="ECO:0000313" key="3">
    <source>
        <dbReference type="Proteomes" id="UP001172159"/>
    </source>
</evidence>
<name>A0AA40E1Z5_9PEZI</name>
<gene>
    <name evidence="2" type="ORF">B0T21DRAFT_255880</name>
</gene>
<dbReference type="Pfam" id="PF06985">
    <property type="entry name" value="HET"/>
    <property type="match status" value="1"/>
</dbReference>
<accession>A0AA40E1Z5</accession>
<reference evidence="2" key="1">
    <citation type="submission" date="2023-06" db="EMBL/GenBank/DDBJ databases">
        <title>Genome-scale phylogeny and comparative genomics of the fungal order Sordariales.</title>
        <authorList>
            <consortium name="Lawrence Berkeley National Laboratory"/>
            <person name="Hensen N."/>
            <person name="Bonometti L."/>
            <person name="Westerberg I."/>
            <person name="Brannstrom I.O."/>
            <person name="Guillou S."/>
            <person name="Cros-Aarteil S."/>
            <person name="Calhoun S."/>
            <person name="Haridas S."/>
            <person name="Kuo A."/>
            <person name="Mondo S."/>
            <person name="Pangilinan J."/>
            <person name="Riley R."/>
            <person name="Labutti K."/>
            <person name="Andreopoulos B."/>
            <person name="Lipzen A."/>
            <person name="Chen C."/>
            <person name="Yanf M."/>
            <person name="Daum C."/>
            <person name="Ng V."/>
            <person name="Clum A."/>
            <person name="Steindorff A."/>
            <person name="Ohm R."/>
            <person name="Martin F."/>
            <person name="Silar P."/>
            <person name="Natvig D."/>
            <person name="Lalanne C."/>
            <person name="Gautier V."/>
            <person name="Ament-Velasquez S.L."/>
            <person name="Kruys A."/>
            <person name="Hutchinson M.I."/>
            <person name="Powell A.J."/>
            <person name="Barry K."/>
            <person name="Miller A.N."/>
            <person name="Grigoriev I.V."/>
            <person name="Debuchy R."/>
            <person name="Gladieux P."/>
            <person name="Thoren M.H."/>
            <person name="Johannesson H."/>
        </authorList>
    </citation>
    <scope>NUCLEOTIDE SEQUENCE</scope>
    <source>
        <strain evidence="2">CBS 540.89</strain>
    </source>
</reference>
<dbReference type="AlphaFoldDB" id="A0AA40E1Z5"/>
<sequence>LRSKGFIHKILPAKGWTRFLLLRPSSDFQSPLQFNYQVAEINSETKYDFIIDPKKTRNKTRPVFLDGQDARIQFELEIALRHMRHETKEQLFWLRPLCVNEKNSVERDWHYRCMFDIVQHANRVRAFMGKPHKRADPENIAKVLQAMHDLVGETSERQPPKIKTKENLLVYYGPLAPLLSQPDADAGLTQAIELICSSMWKENWSFLQKAGVMKEIDCYVGSTSIPIDHFYMLTDFLCRAKRLHCWPEWRPPVGAQQILPAACRISDSRKQVLRLLKTWSSRIVKDGPLPERL</sequence>
<protein>
    <recommendedName>
        <fullName evidence="1">Heterokaryon incompatibility domain-containing protein</fullName>
    </recommendedName>
</protein>
<keyword evidence="3" id="KW-1185">Reference proteome</keyword>